<dbReference type="SUPFAM" id="SSF56436">
    <property type="entry name" value="C-type lectin-like"/>
    <property type="match status" value="1"/>
</dbReference>
<evidence type="ECO:0000256" key="4">
    <source>
        <dbReference type="ARBA" id="ARBA00022729"/>
    </source>
</evidence>
<feature type="transmembrane region" description="Helical" evidence="13">
    <location>
        <begin position="1627"/>
        <end position="1651"/>
    </location>
</feature>
<dbReference type="Gene3D" id="1.10.287.70">
    <property type="match status" value="1"/>
</dbReference>
<evidence type="ECO:0000256" key="6">
    <source>
        <dbReference type="ARBA" id="ARBA00022989"/>
    </source>
</evidence>
<comment type="caution">
    <text evidence="11">Lacks conserved residue(s) required for the propagation of feature annotation.</text>
</comment>
<dbReference type="Pfam" id="PF01477">
    <property type="entry name" value="PLAT"/>
    <property type="match status" value="1"/>
</dbReference>
<dbReference type="GO" id="GO:0005262">
    <property type="term" value="F:calcium channel activity"/>
    <property type="evidence" value="ECO:0007669"/>
    <property type="project" value="TreeGrafter"/>
</dbReference>
<dbReference type="FunFam" id="1.10.287.70:FF:000086">
    <property type="entry name" value="Polycystic kidney disease 2"/>
    <property type="match status" value="1"/>
</dbReference>
<dbReference type="InterPro" id="IPR016187">
    <property type="entry name" value="CTDL_fold"/>
</dbReference>
<dbReference type="PROSITE" id="PS51111">
    <property type="entry name" value="REJ"/>
    <property type="match status" value="1"/>
</dbReference>
<dbReference type="GO" id="GO:0030246">
    <property type="term" value="F:carbohydrate binding"/>
    <property type="evidence" value="ECO:0007669"/>
    <property type="project" value="UniProtKB-KW"/>
</dbReference>
<evidence type="ECO:0000259" key="17">
    <source>
        <dbReference type="PROSITE" id="PS50228"/>
    </source>
</evidence>
<dbReference type="PRINTS" id="PR01433">
    <property type="entry name" value="POLYCYSTIN2"/>
</dbReference>
<dbReference type="InterPro" id="IPR001024">
    <property type="entry name" value="PLAT/LH2_dom"/>
</dbReference>
<dbReference type="PROSITE" id="PS50095">
    <property type="entry name" value="PLAT"/>
    <property type="match status" value="1"/>
</dbReference>
<comment type="similarity">
    <text evidence="2">Belongs to the polycystin family.</text>
</comment>
<evidence type="ECO:0000256" key="8">
    <source>
        <dbReference type="ARBA" id="ARBA00023157"/>
    </source>
</evidence>
<dbReference type="InterPro" id="IPR046338">
    <property type="entry name" value="GAIN_dom_sf"/>
</dbReference>
<dbReference type="Gene3D" id="3.10.100.10">
    <property type="entry name" value="Mannose-Binding Protein A, subunit A"/>
    <property type="match status" value="1"/>
</dbReference>
<keyword evidence="8" id="KW-1015">Disulfide bond</keyword>
<dbReference type="PROSITE" id="PS50228">
    <property type="entry name" value="SUEL_LECTIN"/>
    <property type="match status" value="1"/>
</dbReference>
<evidence type="ECO:0000256" key="11">
    <source>
        <dbReference type="PROSITE-ProRule" id="PRU00152"/>
    </source>
</evidence>
<evidence type="ECO:0000259" key="16">
    <source>
        <dbReference type="PROSITE" id="PS50221"/>
    </source>
</evidence>
<dbReference type="Gene3D" id="2.60.220.50">
    <property type="match status" value="1"/>
</dbReference>
<feature type="disulfide bond" evidence="10">
    <location>
        <begin position="1849"/>
        <end position="1862"/>
    </location>
</feature>
<organism evidence="19 20">
    <name type="scientific">Calidris pygmaea</name>
    <name type="common">Spoon-billed sandpiper</name>
    <dbReference type="NCBI Taxonomy" id="425635"/>
    <lineage>
        <taxon>Eukaryota</taxon>
        <taxon>Metazoa</taxon>
        <taxon>Chordata</taxon>
        <taxon>Craniata</taxon>
        <taxon>Vertebrata</taxon>
        <taxon>Euteleostomi</taxon>
        <taxon>Archelosauria</taxon>
        <taxon>Archosauria</taxon>
        <taxon>Dinosauria</taxon>
        <taxon>Saurischia</taxon>
        <taxon>Theropoda</taxon>
        <taxon>Coelurosauria</taxon>
        <taxon>Aves</taxon>
        <taxon>Neognathae</taxon>
        <taxon>Neoaves</taxon>
        <taxon>Charadriiformes</taxon>
        <taxon>Scolopacidae</taxon>
        <taxon>Calidris</taxon>
    </lineage>
</organism>
<dbReference type="Gene3D" id="2.60.120.740">
    <property type="match status" value="1"/>
</dbReference>
<evidence type="ECO:0000256" key="10">
    <source>
        <dbReference type="PIRSR" id="PIRSR603915-2"/>
    </source>
</evidence>
<evidence type="ECO:0000313" key="19">
    <source>
        <dbReference type="Ensembl" id="ENSCPGP00000025084.1"/>
    </source>
</evidence>
<dbReference type="InterPro" id="IPR046791">
    <property type="entry name" value="Polycystin_dom"/>
</dbReference>
<dbReference type="CDD" id="cd01752">
    <property type="entry name" value="PLAT_polycystin"/>
    <property type="match status" value="1"/>
</dbReference>
<feature type="transmembrane region" description="Helical" evidence="13">
    <location>
        <begin position="1161"/>
        <end position="1180"/>
    </location>
</feature>
<dbReference type="InterPro" id="IPR043159">
    <property type="entry name" value="Lectin_gal-bd_sf"/>
</dbReference>
<dbReference type="GO" id="GO:0050982">
    <property type="term" value="P:detection of mechanical stimulus"/>
    <property type="evidence" value="ECO:0007669"/>
    <property type="project" value="TreeGrafter"/>
</dbReference>
<dbReference type="FunFam" id="3.10.100.10:FF:000073">
    <property type="entry name" value="Polycystic kidney disease protein 1-like 2"/>
    <property type="match status" value="1"/>
</dbReference>
<dbReference type="InterPro" id="IPR001304">
    <property type="entry name" value="C-type_lectin-like"/>
</dbReference>
<dbReference type="PROSITE" id="PS50041">
    <property type="entry name" value="C_TYPE_LECTIN_2"/>
    <property type="match status" value="1"/>
</dbReference>
<keyword evidence="9" id="KW-0325">Glycoprotein</keyword>
<dbReference type="SMART" id="SM00308">
    <property type="entry name" value="LH2"/>
    <property type="match status" value="1"/>
</dbReference>
<dbReference type="Pfam" id="PF20519">
    <property type="entry name" value="Polycystin_dom"/>
    <property type="match status" value="1"/>
</dbReference>
<dbReference type="InterPro" id="IPR013122">
    <property type="entry name" value="PKD1_2_channel"/>
</dbReference>
<dbReference type="InterPro" id="IPR000203">
    <property type="entry name" value="GPS"/>
</dbReference>
<comment type="subcellular location">
    <subcellularLocation>
        <location evidence="1">Membrane</location>
        <topology evidence="1">Multi-pass membrane protein</topology>
    </subcellularLocation>
</comment>
<dbReference type="SUPFAM" id="SSF49723">
    <property type="entry name" value="Lipase/lipooxygenase domain (PLAT/LH2 domain)"/>
    <property type="match status" value="1"/>
</dbReference>
<evidence type="ECO:0000259" key="18">
    <source>
        <dbReference type="PROSITE" id="PS51111"/>
    </source>
</evidence>
<evidence type="ECO:0000313" key="20">
    <source>
        <dbReference type="Proteomes" id="UP000694419"/>
    </source>
</evidence>
<proteinExistence type="inferred from homology"/>
<dbReference type="PANTHER" id="PTHR10877:SF134">
    <property type="entry name" value="POLYCYSTIN-1-LIKE PROTEIN 2"/>
    <property type="match status" value="1"/>
</dbReference>
<feature type="domain" description="C-type lectin" evidence="14">
    <location>
        <begin position="23"/>
        <end position="142"/>
    </location>
</feature>
<keyword evidence="3 13" id="KW-0812">Transmembrane</keyword>
<feature type="region of interest" description="Disordered" evidence="12">
    <location>
        <begin position="1438"/>
        <end position="1463"/>
    </location>
</feature>
<accession>A0A8C3KNW3</accession>
<dbReference type="InterPro" id="IPR051223">
    <property type="entry name" value="Polycystin"/>
</dbReference>
<name>A0A8C3KNW3_9CHAR</name>
<feature type="transmembrane region" description="Helical" evidence="13">
    <location>
        <begin position="2087"/>
        <end position="2107"/>
    </location>
</feature>
<dbReference type="Ensembl" id="ENSCPGT00000027407.1">
    <property type="protein sequence ID" value="ENSCPGP00000025084.1"/>
    <property type="gene ID" value="ENSCPGG00000017270.1"/>
</dbReference>
<reference evidence="19" key="2">
    <citation type="submission" date="2025-09" db="UniProtKB">
        <authorList>
            <consortium name="Ensembl"/>
        </authorList>
    </citation>
    <scope>IDENTIFICATION</scope>
</reference>
<feature type="domain" description="PLAT" evidence="15">
    <location>
        <begin position="1205"/>
        <end position="1322"/>
    </location>
</feature>
<evidence type="ECO:0000259" key="15">
    <source>
        <dbReference type="PROSITE" id="PS50095"/>
    </source>
</evidence>
<keyword evidence="6 13" id="KW-1133">Transmembrane helix</keyword>
<dbReference type="Pfam" id="PF02140">
    <property type="entry name" value="SUEL_Lectin"/>
    <property type="match status" value="1"/>
</dbReference>
<evidence type="ECO:0000256" key="9">
    <source>
        <dbReference type="ARBA" id="ARBA00023180"/>
    </source>
</evidence>
<dbReference type="Pfam" id="PF00059">
    <property type="entry name" value="Lectin_C"/>
    <property type="match status" value="1"/>
</dbReference>
<keyword evidence="20" id="KW-1185">Reference proteome</keyword>
<feature type="transmembrane region" description="Helical" evidence="13">
    <location>
        <begin position="1998"/>
        <end position="2018"/>
    </location>
</feature>
<feature type="transmembrane region" description="Helical" evidence="13">
    <location>
        <begin position="1753"/>
        <end position="1775"/>
    </location>
</feature>
<dbReference type="InterPro" id="IPR003915">
    <property type="entry name" value="PKD_2"/>
</dbReference>
<dbReference type="Proteomes" id="UP000694419">
    <property type="component" value="Unplaced"/>
</dbReference>
<dbReference type="Gene3D" id="2.60.60.20">
    <property type="entry name" value="PLAT/LH2 domain"/>
    <property type="match status" value="1"/>
</dbReference>
<feature type="domain" description="SUEL-type lectin" evidence="17">
    <location>
        <begin position="150"/>
        <end position="241"/>
    </location>
</feature>
<feature type="domain" description="GAIN-B" evidence="16">
    <location>
        <begin position="1002"/>
        <end position="1147"/>
    </location>
</feature>
<feature type="transmembrane region" description="Helical" evidence="13">
    <location>
        <begin position="1368"/>
        <end position="1389"/>
    </location>
</feature>
<feature type="transmembrane region" description="Helical" evidence="13">
    <location>
        <begin position="2127"/>
        <end position="2149"/>
    </location>
</feature>
<evidence type="ECO:0008006" key="21">
    <source>
        <dbReference type="Google" id="ProtNLM"/>
    </source>
</evidence>
<evidence type="ECO:0000256" key="7">
    <source>
        <dbReference type="ARBA" id="ARBA00023136"/>
    </source>
</evidence>
<dbReference type="InterPro" id="IPR000922">
    <property type="entry name" value="Lectin_gal-bd_dom"/>
</dbReference>
<dbReference type="FunFam" id="2.60.60.20:FF:000008">
    <property type="entry name" value="Polycystic kidney disease 1-like 2, isoform CRA_a"/>
    <property type="match status" value="1"/>
</dbReference>
<evidence type="ECO:0000256" key="3">
    <source>
        <dbReference type="ARBA" id="ARBA00022692"/>
    </source>
</evidence>
<dbReference type="GO" id="GO:0005509">
    <property type="term" value="F:calcium ion binding"/>
    <property type="evidence" value="ECO:0007669"/>
    <property type="project" value="InterPro"/>
</dbReference>
<dbReference type="InterPro" id="IPR016186">
    <property type="entry name" value="C-type_lectin-like/link_sf"/>
</dbReference>
<dbReference type="PROSITE" id="PS50221">
    <property type="entry name" value="GAIN_B"/>
    <property type="match status" value="1"/>
</dbReference>
<evidence type="ECO:0000256" key="5">
    <source>
        <dbReference type="ARBA" id="ARBA00022734"/>
    </source>
</evidence>
<evidence type="ECO:0000256" key="13">
    <source>
        <dbReference type="SAM" id="Phobius"/>
    </source>
</evidence>
<feature type="transmembrane region" description="Helical" evidence="13">
    <location>
        <begin position="1409"/>
        <end position="1430"/>
    </location>
</feature>
<evidence type="ECO:0000256" key="1">
    <source>
        <dbReference type="ARBA" id="ARBA00004141"/>
    </source>
</evidence>
<feature type="transmembrane region" description="Helical" evidence="13">
    <location>
        <begin position="2038"/>
        <end position="2055"/>
    </location>
</feature>
<dbReference type="SMART" id="SM00303">
    <property type="entry name" value="GPS"/>
    <property type="match status" value="1"/>
</dbReference>
<dbReference type="GO" id="GO:0016020">
    <property type="term" value="C:membrane"/>
    <property type="evidence" value="ECO:0007669"/>
    <property type="project" value="UniProtKB-SubCell"/>
</dbReference>
<evidence type="ECO:0000259" key="14">
    <source>
        <dbReference type="PROSITE" id="PS50041"/>
    </source>
</evidence>
<keyword evidence="4" id="KW-0732">Signal</keyword>
<dbReference type="SMART" id="SM00034">
    <property type="entry name" value="CLECT"/>
    <property type="match status" value="1"/>
</dbReference>
<protein>
    <recommendedName>
        <fullName evidence="21">Polycystic kidney disease protein 1-like 2</fullName>
    </recommendedName>
</protein>
<sequence length="2287" mass="257071">VAGLPSQTTVDEGIPCSKYQVAFNHSCYEFVRLQRSFTSAQSWCERGGGHLVFIENEETQEFLQKHIAEDQEWWIGLISNSMLNETTDGSMIWLDTSNMSYSNWYKDQPSPFSSTCGYILKNAKYQWGVTDNCSQEFDFICEFESGKSIACDNYNATVQCGSGEVIQIGESFYGRKTPHYCVSETPLQYDTDEDCSWISVKDEVAGQCHGLQACQVAADGIFYGDPCPAFGSYLSIQYHCKEGLQLLVTDTCFVFENITVSLNWLLSPYSGNLSCIISTGDDISFINVTYRYSSPGEFTLSVECTTSEWHVMAQKRVTVQDKMDQISITGCYSQYETGNSSFCRTLYGELLWIQVELNGGNGVSYIILADNMTLAESSAKEGVVPHNLTLDSASQELLGPGIHQLEIRASSNTTASEISESFAVHFIEPVSGLQAALASHTLQLGENLEINVSVSHGTPDKLKFEVTGSHETHSHNEDGPHGEPRTYIIPIHSEGTFLVKVVAMNAFSNMSLDLGFITVLANNSHKEGNCINLTDHKRKNKIYIKPSRHVDPFTTVTFGWPDNNNNSSFLWSCGACWPEWNKCVQQQIILTNQTEVQIPPSCLPPPKSAVTVRVTVQNHDGEERQDEQCLYVTAKQELQVEIRCEANCNPVNASDDVVLSVSGQKDSEDIYYNWYLDNTFQTKVRSTPLPLACGLTGFRQNSLNLLQSNTSMLKMNSSFLQTQGEAFQIKVTAMTQRGYGEETYLVSTVPPPDIPACAVSPEQGSALTTFRVSCSAPCLYLVDDPLFPLSDSLLHCGPDPELFPVYLPLGEKENNFILHMTITVSNNYGDTVQTNASVKPEIVPRDYLHCNTHTKAYQLFLLFPMQVEASNTLKDVSASLLTVNTEDSRDDQKLKDAANYLFNAVSNVLKASVEIRATNTSVPEAEQVILVSSSFFAVNPFFSTDTSFDISGTVGGLSLTGLDGLIIPVSNLKENIEIILPRPSAAQEDRILLNLGNFSTFQVNVTSENTSVVIHLESEHDIPLILYLGYGYHPNETNYDMKNHLVSTPATNTWVLSPEELIFGEGTYYFMVLQDMGMDSTVYDRLTIAVTCFASRCVFWDERQGNWNSYGCHVGPKTSPTSTQCLCNHLTFFGSSFFVVPNAIDVSKTAQLFGTFVENPVVVTTVGCIFLIYIIVVIWARRKDIQDDAKVKITVLEDNDPFAQYRYLVTVFTGHRRGAATTSKVTLTLYGLEGESEPHHLTDPDTPVFERGGVDVFLLCTFFPLGELQSIRLWHDNSGDSPSWYVNRVLVHDLAWDQKWYFLCNSWLAVDIGECVLDKVFPVATEQDMKQFSNLFFMKTSKGFQDGHIWYSVFSRSPRSSFTRAQRVSCCFSLLLCTMLTSIMFWGVPKDPAEQKMDLGKIEFTWQEVMIGFESSLLMFPINLLIVQIFRNIRSRPATEGREKKPAKNGRVSPSLPPTPQVTQAVSLTPEADIRRIANSLFKALKTPPLTSVSDLGKSTNINTLLALVEDIICQQNRAGQVFYDESKKKEDPIIVTLGAMGIQEKTRSPTPEKGMCERLKYSDYNRCLYMQLQHVEMELELLGPHKFQMPQSYTQAVRQVQCCLSLLKPSTIILAFKSSSSKGLPWWFVFIAWFLVAATSGVSGFFTMLYGLHYGKENSIKWLISMAISFLESLFITQPLKVLGFAAFFALVLKKVEHEDEENTAIDGPLSAPGDSNPLFGARRDSRSNIYQPPPAADVEKMKISCMKEQKAFALIREILAYLGFLWMLLLVAYGQRDPNSYYLNKHIENSFTDGFHDVYSYQDFFTWANTTLVKNLYGSYKGFITDGNSKLVGSARIRQVRVKGDTCPISPKLQHVIRECHAPYSLQTEDTADYGEHWNASVFDNSSDLSSAWHYQSQSKLRGHPIWGKLAIYRGGGYTIHLGTDPKNASRILQYLFKNVWLDTFTRAVFVEFTVYNANVNLFCIISLMFETNALGAFFTSAELQSVRLYTYTSSLHIFVVAAEVIYFLFIMYYMIVQGKLMKTLRWRYFHSKWNLLEIAIILISWSALSVFVKRTILGTRDISYYQEHKEDCVSFNETARADAVLGYLIAFLVLLSTVKLWHLLRLNPKLNMITSTLRRAWGDISGFITVIAIMFLAYSIATNLIFGWKLCSYKTLFDSAETMVSLQLGIFNYEEVLDYNPILGSFLIGSCIIFMTFVVLNLFISVILVAFGEEQKHYQASEEEEIVDLMLMKLFSFFGIKCKKEEKPYRRGGRAGAPRPQQALRELGAMCGSPARPSRRERCG</sequence>
<dbReference type="Pfam" id="PF08016">
    <property type="entry name" value="PKD_channel"/>
    <property type="match status" value="1"/>
</dbReference>
<dbReference type="Pfam" id="PF01825">
    <property type="entry name" value="GPS"/>
    <property type="match status" value="1"/>
</dbReference>
<evidence type="ECO:0000256" key="2">
    <source>
        <dbReference type="ARBA" id="ARBA00007200"/>
    </source>
</evidence>
<reference evidence="19" key="1">
    <citation type="submission" date="2025-08" db="UniProtKB">
        <authorList>
            <consortium name="Ensembl"/>
        </authorList>
    </citation>
    <scope>IDENTIFICATION</scope>
</reference>
<dbReference type="InterPro" id="IPR057244">
    <property type="entry name" value="GAIN_B"/>
</dbReference>
<dbReference type="InterPro" id="IPR002859">
    <property type="entry name" value="PKD/REJ-like"/>
</dbReference>
<dbReference type="PANTHER" id="PTHR10877">
    <property type="entry name" value="POLYCYSTIN FAMILY MEMBER"/>
    <property type="match status" value="1"/>
</dbReference>
<evidence type="ECO:0000256" key="12">
    <source>
        <dbReference type="SAM" id="MobiDB-lite"/>
    </source>
</evidence>
<dbReference type="Pfam" id="PF02010">
    <property type="entry name" value="REJ"/>
    <property type="match status" value="1"/>
</dbReference>
<dbReference type="InterPro" id="IPR042060">
    <property type="entry name" value="PLAT_polycystin1"/>
</dbReference>
<dbReference type="InterPro" id="IPR036392">
    <property type="entry name" value="PLAT/LH2_dom_sf"/>
</dbReference>
<feature type="transmembrane region" description="Helical" evidence="13">
    <location>
        <begin position="2185"/>
        <end position="2214"/>
    </location>
</feature>
<dbReference type="CDD" id="cd22831">
    <property type="entry name" value="Gal_Rha_Lectin_PKD1L2"/>
    <property type="match status" value="1"/>
</dbReference>
<feature type="domain" description="REJ" evidence="18">
    <location>
        <begin position="542"/>
        <end position="840"/>
    </location>
</feature>
<keyword evidence="7 13" id="KW-0472">Membrane</keyword>
<dbReference type="InterPro" id="IPR014010">
    <property type="entry name" value="REJ_dom"/>
</dbReference>
<keyword evidence="5" id="KW-0430">Lectin</keyword>
<dbReference type="CDD" id="cd00037">
    <property type="entry name" value="CLECT"/>
    <property type="match status" value="1"/>
</dbReference>